<dbReference type="HOGENOM" id="CLU_3183589_0_0_6"/>
<gene>
    <name evidence="1" type="ordered locus">EcSMS35_1722</name>
</gene>
<dbReference type="Proteomes" id="UP000007011">
    <property type="component" value="Chromosome"/>
</dbReference>
<name>B1LFG5_ECOSM</name>
<protein>
    <submittedName>
        <fullName evidence="1">Uncharacterized protein</fullName>
    </submittedName>
</protein>
<dbReference type="EMBL" id="CP000970">
    <property type="protein sequence ID" value="ACB18307.1"/>
    <property type="molecule type" value="Genomic_DNA"/>
</dbReference>
<sequence>MLFPSGVFVPTLPAQQKSFTWRMKLNNHYPLTFIVISYRTEKW</sequence>
<accession>B1LFG5</accession>
<proteinExistence type="predicted"/>
<dbReference type="AlphaFoldDB" id="B1LFG5"/>
<dbReference type="KEGG" id="ecm:EcSMS35_1722"/>
<evidence type="ECO:0000313" key="2">
    <source>
        <dbReference type="Proteomes" id="UP000007011"/>
    </source>
</evidence>
<organism evidence="1 2">
    <name type="scientific">Escherichia coli (strain SMS-3-5 / SECEC)</name>
    <dbReference type="NCBI Taxonomy" id="439855"/>
    <lineage>
        <taxon>Bacteria</taxon>
        <taxon>Pseudomonadati</taxon>
        <taxon>Pseudomonadota</taxon>
        <taxon>Gammaproteobacteria</taxon>
        <taxon>Enterobacterales</taxon>
        <taxon>Enterobacteriaceae</taxon>
        <taxon>Escherichia</taxon>
    </lineage>
</organism>
<reference evidence="1 2" key="1">
    <citation type="journal article" date="2008" name="J. Bacteriol.">
        <title>Insights into the environmental resistance gene pool from the genome sequence of the multidrug-resistant environmental isolate Escherichia coli SMS-3-5.</title>
        <authorList>
            <person name="Fricke W.F."/>
            <person name="Wright M.S."/>
            <person name="Lindell A.H."/>
            <person name="Harkins D.M."/>
            <person name="Baker-Austin C."/>
            <person name="Ravel J."/>
            <person name="Stepanauskas R."/>
        </authorList>
    </citation>
    <scope>NUCLEOTIDE SEQUENCE [LARGE SCALE GENOMIC DNA]</scope>
    <source>
        <strain evidence="2">SMS-3-5 / SECEC</strain>
    </source>
</reference>
<evidence type="ECO:0000313" key="1">
    <source>
        <dbReference type="EMBL" id="ACB18307.1"/>
    </source>
</evidence>